<feature type="non-terminal residue" evidence="1">
    <location>
        <position position="191"/>
    </location>
</feature>
<comment type="caution">
    <text evidence="1">The sequence shown here is derived from an EMBL/GenBank/DDBJ whole genome shotgun (WGS) entry which is preliminary data.</text>
</comment>
<dbReference type="EMBL" id="JANBUJ010002649">
    <property type="protein sequence ID" value="KAJ2763715.1"/>
    <property type="molecule type" value="Genomic_DNA"/>
</dbReference>
<proteinExistence type="predicted"/>
<sequence>MRCVGGSVPAALLLACLAAECAADTTQHVFWQPLDHFARNGGGGGGMLPQRYLVNDDYYSDGPVILYSVGERAVQGAADIEGSPVYDLARQTRALVVLLELRFYGASLPDRADQLGFLSVEQMMADIHRFAVHANGTAGRAAAAAAAARRWVLVGGSFAGSLAAWTRYQYPDLDAMVIASGAPMRLVDEYR</sequence>
<accession>A0ACC1JMM0</accession>
<reference evidence="1" key="1">
    <citation type="submission" date="2022-07" db="EMBL/GenBank/DDBJ databases">
        <title>Phylogenomic reconstructions and comparative analyses of Kickxellomycotina fungi.</title>
        <authorList>
            <person name="Reynolds N.K."/>
            <person name="Stajich J.E."/>
            <person name="Barry K."/>
            <person name="Grigoriev I.V."/>
            <person name="Crous P."/>
            <person name="Smith M.E."/>
        </authorList>
    </citation>
    <scope>NUCLEOTIDE SEQUENCE</scope>
    <source>
        <strain evidence="1">CBS 109366</strain>
    </source>
</reference>
<protein>
    <submittedName>
        <fullName evidence="1">Uncharacterized protein</fullName>
    </submittedName>
</protein>
<name>A0ACC1JMM0_9FUNG</name>
<gene>
    <name evidence="1" type="ORF">IWQ57_005470</name>
</gene>
<dbReference type="Proteomes" id="UP001140234">
    <property type="component" value="Unassembled WGS sequence"/>
</dbReference>
<keyword evidence="2" id="KW-1185">Reference proteome</keyword>
<evidence type="ECO:0000313" key="1">
    <source>
        <dbReference type="EMBL" id="KAJ2763715.1"/>
    </source>
</evidence>
<evidence type="ECO:0000313" key="2">
    <source>
        <dbReference type="Proteomes" id="UP001140234"/>
    </source>
</evidence>
<organism evidence="1 2">
    <name type="scientific">Coemansia nantahalensis</name>
    <dbReference type="NCBI Taxonomy" id="2789366"/>
    <lineage>
        <taxon>Eukaryota</taxon>
        <taxon>Fungi</taxon>
        <taxon>Fungi incertae sedis</taxon>
        <taxon>Zoopagomycota</taxon>
        <taxon>Kickxellomycotina</taxon>
        <taxon>Kickxellomycetes</taxon>
        <taxon>Kickxellales</taxon>
        <taxon>Kickxellaceae</taxon>
        <taxon>Coemansia</taxon>
    </lineage>
</organism>